<evidence type="ECO:0000256" key="3">
    <source>
        <dbReference type="ARBA" id="ARBA00022692"/>
    </source>
</evidence>
<keyword evidence="8" id="KW-1185">Reference proteome</keyword>
<feature type="transmembrane region" description="Helical" evidence="6">
    <location>
        <begin position="231"/>
        <end position="250"/>
    </location>
</feature>
<feature type="transmembrane region" description="Helical" evidence="6">
    <location>
        <begin position="115"/>
        <end position="138"/>
    </location>
</feature>
<comment type="caution">
    <text evidence="7">The sequence shown here is derived from an EMBL/GenBank/DDBJ whole genome shotgun (WGS) entry which is preliminary data.</text>
</comment>
<sequence>MMCAGITISFLATTILWNKIYIIRTKEGTSQCSRANVCKPVVVAGMFNCPNTTRRNESFEKLASMSLIANITVYLRTKYNLEGVFLVNVVNIWSGCSNFTTLVGAFLSDAYIGKFLTLLFGSVFSLLGMGMMTLSAGITNLRPPACETDSNCVQPRSWQLGFLFAALSLLAIGSGGIRPCNIAFGADQFDTRTEKGRSQLKSFFDWWYFSFTVALIFALTIVVYIQTSVSWVLGFAIPTGCFIISIIIFLHGRHLYVYVTPRGSVFVDIFKVINASWSKRKLPITLDSKFYDPPTLKSDQQSAFSLALIDPSELNSEGLASNEWRLCTIQQVGVEVFGGYYSRLVHRHCLLRRHGPDEHVRDPPGHPVKHHRAQLQVPPGWIGLTSMLTLAFWIFVFECVYIPCAKKINPGKDYARLSTKQRIRIGIIMSIVCMVVAGFVSEGAAN</sequence>
<dbReference type="GO" id="GO:0016020">
    <property type="term" value="C:membrane"/>
    <property type="evidence" value="ECO:0007669"/>
    <property type="project" value="UniProtKB-SubCell"/>
</dbReference>
<feature type="transmembrane region" description="Helical" evidence="6">
    <location>
        <begin position="381"/>
        <end position="402"/>
    </location>
</feature>
<evidence type="ECO:0000256" key="2">
    <source>
        <dbReference type="ARBA" id="ARBA00005982"/>
    </source>
</evidence>
<evidence type="ECO:0000256" key="4">
    <source>
        <dbReference type="ARBA" id="ARBA00022989"/>
    </source>
</evidence>
<feature type="transmembrane region" description="Helical" evidence="6">
    <location>
        <begin position="206"/>
        <end position="225"/>
    </location>
</feature>
<feature type="transmembrane region" description="Helical" evidence="6">
    <location>
        <begin position="158"/>
        <end position="185"/>
    </location>
</feature>
<dbReference type="InterPro" id="IPR036259">
    <property type="entry name" value="MFS_trans_sf"/>
</dbReference>
<evidence type="ECO:0000256" key="5">
    <source>
        <dbReference type="ARBA" id="ARBA00023136"/>
    </source>
</evidence>
<proteinExistence type="inferred from homology"/>
<keyword evidence="3 6" id="KW-0812">Transmembrane</keyword>
<dbReference type="Pfam" id="PF00854">
    <property type="entry name" value="PTR2"/>
    <property type="match status" value="1"/>
</dbReference>
<evidence type="ECO:0000313" key="8">
    <source>
        <dbReference type="Proteomes" id="UP000836841"/>
    </source>
</evidence>
<comment type="subcellular location">
    <subcellularLocation>
        <location evidence="1">Membrane</location>
        <topology evidence="1">Multi-pass membrane protein</topology>
    </subcellularLocation>
</comment>
<gene>
    <name evidence="7" type="ORF">TAV2_LOCUS4231</name>
</gene>
<dbReference type="Gene3D" id="1.20.1250.20">
    <property type="entry name" value="MFS general substrate transporter like domains"/>
    <property type="match status" value="2"/>
</dbReference>
<accession>A0AAU9RG06</accession>
<dbReference type="GO" id="GO:0022857">
    <property type="term" value="F:transmembrane transporter activity"/>
    <property type="evidence" value="ECO:0007669"/>
    <property type="project" value="InterPro"/>
</dbReference>
<keyword evidence="5 6" id="KW-0472">Membrane</keyword>
<keyword evidence="4 6" id="KW-1133">Transmembrane helix</keyword>
<dbReference type="Proteomes" id="UP000836841">
    <property type="component" value="Unassembled WGS sequence"/>
</dbReference>
<feature type="transmembrane region" description="Helical" evidence="6">
    <location>
        <begin position="85"/>
        <end position="108"/>
    </location>
</feature>
<dbReference type="SUPFAM" id="SSF103473">
    <property type="entry name" value="MFS general substrate transporter"/>
    <property type="match status" value="1"/>
</dbReference>
<dbReference type="PANTHER" id="PTHR11654">
    <property type="entry name" value="OLIGOPEPTIDE TRANSPORTER-RELATED"/>
    <property type="match status" value="1"/>
</dbReference>
<evidence type="ECO:0000256" key="6">
    <source>
        <dbReference type="SAM" id="Phobius"/>
    </source>
</evidence>
<evidence type="ECO:0000256" key="1">
    <source>
        <dbReference type="ARBA" id="ARBA00004141"/>
    </source>
</evidence>
<comment type="similarity">
    <text evidence="2">Belongs to the major facilitator superfamily. Proton-dependent oligopeptide transporter (POT/PTR) (TC 2.A.17) family.</text>
</comment>
<reference evidence="7 8" key="1">
    <citation type="submission" date="2022-03" db="EMBL/GenBank/DDBJ databases">
        <authorList>
            <person name="Nunn A."/>
            <person name="Chopra R."/>
            <person name="Nunn A."/>
            <person name="Contreras Garrido A."/>
        </authorList>
    </citation>
    <scope>NUCLEOTIDE SEQUENCE [LARGE SCALE GENOMIC DNA]</scope>
</reference>
<dbReference type="AlphaFoldDB" id="A0AAU9RG06"/>
<protein>
    <submittedName>
        <fullName evidence="7">Uncharacterized protein</fullName>
    </submittedName>
</protein>
<feature type="transmembrane region" description="Helical" evidence="6">
    <location>
        <begin position="423"/>
        <end position="441"/>
    </location>
</feature>
<dbReference type="InterPro" id="IPR000109">
    <property type="entry name" value="POT_fam"/>
</dbReference>
<dbReference type="EMBL" id="CAJVSB020000042">
    <property type="protein sequence ID" value="CAH2040908.1"/>
    <property type="molecule type" value="Genomic_DNA"/>
</dbReference>
<name>A0AAU9RG06_THLAR</name>
<evidence type="ECO:0000313" key="7">
    <source>
        <dbReference type="EMBL" id="CAH2040908.1"/>
    </source>
</evidence>
<organism evidence="7 8">
    <name type="scientific">Thlaspi arvense</name>
    <name type="common">Field penny-cress</name>
    <dbReference type="NCBI Taxonomy" id="13288"/>
    <lineage>
        <taxon>Eukaryota</taxon>
        <taxon>Viridiplantae</taxon>
        <taxon>Streptophyta</taxon>
        <taxon>Embryophyta</taxon>
        <taxon>Tracheophyta</taxon>
        <taxon>Spermatophyta</taxon>
        <taxon>Magnoliopsida</taxon>
        <taxon>eudicotyledons</taxon>
        <taxon>Gunneridae</taxon>
        <taxon>Pentapetalae</taxon>
        <taxon>rosids</taxon>
        <taxon>malvids</taxon>
        <taxon>Brassicales</taxon>
        <taxon>Brassicaceae</taxon>
        <taxon>Thlaspideae</taxon>
        <taxon>Thlaspi</taxon>
    </lineage>
</organism>